<evidence type="ECO:0000256" key="2">
    <source>
        <dbReference type="ARBA" id="ARBA00022448"/>
    </source>
</evidence>
<keyword evidence="3" id="KW-0520">NAD</keyword>
<comment type="subunit">
    <text evidence="3">NDH-1 is composed of 14 different subunits. Subunits NuoB, C, D, E, F, and G constitute the peripheral sector of the complex.</text>
</comment>
<dbReference type="SUPFAM" id="SSF143243">
    <property type="entry name" value="Nqo5-like"/>
    <property type="match status" value="1"/>
</dbReference>
<dbReference type="HAMAP" id="MF_01357">
    <property type="entry name" value="NDH1_NuoC"/>
    <property type="match status" value="1"/>
</dbReference>
<dbReference type="Pfam" id="PF00329">
    <property type="entry name" value="Complex1_30kDa"/>
    <property type="match status" value="1"/>
</dbReference>
<dbReference type="EMBL" id="LANR01000001">
    <property type="protein sequence ID" value="KJV61957.1"/>
    <property type="molecule type" value="Genomic_DNA"/>
</dbReference>
<evidence type="ECO:0000259" key="4">
    <source>
        <dbReference type="Pfam" id="PF00329"/>
    </source>
</evidence>
<dbReference type="InterPro" id="IPR022436">
    <property type="entry name" value="RPE2"/>
</dbReference>
<dbReference type="Proteomes" id="UP000033556">
    <property type="component" value="Unassembled WGS sequence"/>
</dbReference>
<accession>A0A0F3N2M3</accession>
<dbReference type="GO" id="GO:0050136">
    <property type="term" value="F:NADH dehydrogenase (quinone) (non-electrogenic) activity"/>
    <property type="evidence" value="ECO:0007669"/>
    <property type="project" value="UniProtKB-UniRule"/>
</dbReference>
<dbReference type="EC" id="7.1.1.-" evidence="3"/>
<dbReference type="AlphaFoldDB" id="A0A0F3N2M3"/>
<dbReference type="InterPro" id="IPR001268">
    <property type="entry name" value="NADH_UbQ_OxRdtase_30kDa_su"/>
</dbReference>
<dbReference type="GO" id="GO:0048038">
    <property type="term" value="F:quinone binding"/>
    <property type="evidence" value="ECO:0007669"/>
    <property type="project" value="UniProtKB-KW"/>
</dbReference>
<reference evidence="5 6" key="1">
    <citation type="submission" date="2015-01" db="EMBL/GenBank/DDBJ databases">
        <title>Genome Sequencing of Rickettsiales.</title>
        <authorList>
            <person name="Daugherty S.C."/>
            <person name="Su Q."/>
            <person name="Abolude K."/>
            <person name="Beier-Sexton M."/>
            <person name="Carlyon J.A."/>
            <person name="Carter R."/>
            <person name="Day N.P."/>
            <person name="Dumler S.J."/>
            <person name="Dyachenko V."/>
            <person name="Godinez A."/>
            <person name="Kurtti T.J."/>
            <person name="Lichay M."/>
            <person name="Mullins K.E."/>
            <person name="Ott S."/>
            <person name="Pappas-Brown V."/>
            <person name="Paris D.H."/>
            <person name="Patel P."/>
            <person name="Richards A.L."/>
            <person name="Sadzewicz L."/>
            <person name="Sears K."/>
            <person name="Seidman D."/>
            <person name="Sengamalay N."/>
            <person name="Stenos J."/>
            <person name="Tallon L.J."/>
            <person name="Vincent G."/>
            <person name="Fraser C.M."/>
            <person name="Munderloh U."/>
            <person name="Dunning-Hotopp J.C."/>
        </authorList>
    </citation>
    <scope>NUCLEOTIDE SEQUENCE [LARGE SCALE GENOMIC DNA]</scope>
    <source>
        <strain evidence="5 6">Ac/Pa</strain>
    </source>
</reference>
<dbReference type="PANTHER" id="PTHR10884">
    <property type="entry name" value="NADH DEHYDROGENASE UBIQUINONE IRON-SULFUR PROTEIN 3"/>
    <property type="match status" value="1"/>
</dbReference>
<evidence type="ECO:0000256" key="1">
    <source>
        <dbReference type="ARBA" id="ARBA00007569"/>
    </source>
</evidence>
<comment type="similarity">
    <text evidence="1 3">Belongs to the complex I 30 kDa subunit family.</text>
</comment>
<dbReference type="GO" id="GO:0008137">
    <property type="term" value="F:NADH dehydrogenase (ubiquinone) activity"/>
    <property type="evidence" value="ECO:0007669"/>
    <property type="project" value="InterPro"/>
</dbReference>
<comment type="subcellular location">
    <subcellularLocation>
        <location evidence="3">Cell membrane</location>
        <topology evidence="3">Peripheral membrane protein</topology>
        <orientation evidence="3">Cytoplasmic side</orientation>
    </subcellularLocation>
</comment>
<keyword evidence="6" id="KW-1185">Reference proteome</keyword>
<sequence>MTLDKLIERLAAKSSILITPITVKDYLAYKIEPHFLLPFLKALKESEELRFTLLTDLFGADFPQNNVVNSVGLGYKEQGTKPITNRRATSNNVGESKSIDYKRFEVVYNLLSLKLNKRLIIKVYISEKETIPSAMNIFSAACWYEREVYDMYGVNFEGNDDKRRILTDYEFEGHPLRKDFPLTGYTQVKYDEKLKKVAHESVDLDIEYREFDFSSHWHSPSYVLPGDEKATDVIPAKAGIQK</sequence>
<keyword evidence="3" id="KW-0874">Quinone</keyword>
<keyword evidence="3" id="KW-1003">Cell membrane</keyword>
<dbReference type="NCBIfam" id="TIGR03774">
    <property type="entry name" value="RPE2"/>
    <property type="match status" value="1"/>
</dbReference>
<comment type="catalytic activity">
    <reaction evidence="3">
        <text>a quinone + NADH + 5 H(+)(in) = a quinol + NAD(+) + 4 H(+)(out)</text>
        <dbReference type="Rhea" id="RHEA:57888"/>
        <dbReference type="ChEBI" id="CHEBI:15378"/>
        <dbReference type="ChEBI" id="CHEBI:24646"/>
        <dbReference type="ChEBI" id="CHEBI:57540"/>
        <dbReference type="ChEBI" id="CHEBI:57945"/>
        <dbReference type="ChEBI" id="CHEBI:132124"/>
    </reaction>
</comment>
<protein>
    <recommendedName>
        <fullName evidence="3">NADH-quinone oxidoreductase subunit C</fullName>
        <ecNumber evidence="3">7.1.1.-</ecNumber>
    </recommendedName>
    <alternativeName>
        <fullName evidence="3">NADH dehydrogenase I subunit C</fullName>
    </alternativeName>
    <alternativeName>
        <fullName evidence="3">NDH-1 subunit C</fullName>
    </alternativeName>
</protein>
<keyword evidence="3" id="KW-0830">Ubiquinone</keyword>
<comment type="caution">
    <text evidence="5">The sequence shown here is derived from an EMBL/GenBank/DDBJ whole genome shotgun (WGS) entry which is preliminary data.</text>
</comment>
<dbReference type="NCBIfam" id="NF004731">
    <property type="entry name" value="PRK06074.1-3"/>
    <property type="match status" value="1"/>
</dbReference>
<dbReference type="RefSeq" id="WP_045800272.1">
    <property type="nucleotide sequence ID" value="NZ_LANR01000001.1"/>
</dbReference>
<evidence type="ECO:0000313" key="6">
    <source>
        <dbReference type="Proteomes" id="UP000033556"/>
    </source>
</evidence>
<dbReference type="PATRIC" id="fig|1359164.3.peg.962"/>
<dbReference type="InterPro" id="IPR037232">
    <property type="entry name" value="NADH_quin_OxRdtase_su_C/D-like"/>
</dbReference>
<evidence type="ECO:0000256" key="3">
    <source>
        <dbReference type="HAMAP-Rule" id="MF_01357"/>
    </source>
</evidence>
<comment type="function">
    <text evidence="3">NDH-1 shuttles electrons from NADH, via FMN and iron-sulfur (Fe-S) centers, to quinones in the respiratory chain. The immediate electron acceptor for the enzyme in this species is believed to be ubiquinone. Couples the redox reaction to proton translocation (for every two electrons transferred, four hydrogen ions are translocated across the cytoplasmic membrane), and thus conserves the redox energy in a proton gradient.</text>
</comment>
<dbReference type="Gene3D" id="3.30.460.80">
    <property type="entry name" value="NADH:ubiquinone oxidoreductase, 30kDa subunit"/>
    <property type="match status" value="1"/>
</dbReference>
<name>A0A0F3N2M3_RICAM</name>
<evidence type="ECO:0000313" key="5">
    <source>
        <dbReference type="EMBL" id="KJV61957.1"/>
    </source>
</evidence>
<gene>
    <name evidence="3 5" type="primary">nuoC</name>
    <name evidence="5" type="ORF">APHACPA_0973</name>
</gene>
<keyword evidence="3" id="KW-0472">Membrane</keyword>
<keyword evidence="3" id="KW-1278">Translocase</keyword>
<dbReference type="GO" id="GO:0005886">
    <property type="term" value="C:plasma membrane"/>
    <property type="evidence" value="ECO:0007669"/>
    <property type="project" value="UniProtKB-SubCell"/>
</dbReference>
<dbReference type="InterPro" id="IPR010218">
    <property type="entry name" value="NADH_DH_suC"/>
</dbReference>
<dbReference type="PANTHER" id="PTHR10884:SF14">
    <property type="entry name" value="NADH DEHYDROGENASE [UBIQUINONE] IRON-SULFUR PROTEIN 3, MITOCHONDRIAL"/>
    <property type="match status" value="1"/>
</dbReference>
<keyword evidence="2 3" id="KW-0813">Transport</keyword>
<proteinExistence type="inferred from homology"/>
<organism evidence="5 6">
    <name type="scientific">Rickettsia amblyommatis str. Ac/Pa</name>
    <dbReference type="NCBI Taxonomy" id="1359164"/>
    <lineage>
        <taxon>Bacteria</taxon>
        <taxon>Pseudomonadati</taxon>
        <taxon>Pseudomonadota</taxon>
        <taxon>Alphaproteobacteria</taxon>
        <taxon>Rickettsiales</taxon>
        <taxon>Rickettsiaceae</taxon>
        <taxon>Rickettsieae</taxon>
        <taxon>Rickettsia</taxon>
        <taxon>spotted fever group</taxon>
    </lineage>
</organism>
<feature type="domain" description="NADH:ubiquinone oxidoreductase 30kDa subunit" evidence="4">
    <location>
        <begin position="30"/>
        <end position="185"/>
    </location>
</feature>